<evidence type="ECO:0000256" key="5">
    <source>
        <dbReference type="SAM" id="Phobius"/>
    </source>
</evidence>
<gene>
    <name evidence="7" type="ORF">N1028_10835</name>
</gene>
<comment type="caution">
    <text evidence="7">The sequence shown here is derived from an EMBL/GenBank/DDBJ whole genome shotgun (WGS) entry which is preliminary data.</text>
</comment>
<dbReference type="InterPro" id="IPR011701">
    <property type="entry name" value="MFS"/>
</dbReference>
<keyword evidence="4 5" id="KW-0472">Membrane</keyword>
<dbReference type="Pfam" id="PF07690">
    <property type="entry name" value="MFS_1"/>
    <property type="match status" value="1"/>
</dbReference>
<dbReference type="RefSeq" id="WP_259528443.1">
    <property type="nucleotide sequence ID" value="NZ_JANLCK010000005.1"/>
</dbReference>
<evidence type="ECO:0000313" key="7">
    <source>
        <dbReference type="EMBL" id="MCS5726386.1"/>
    </source>
</evidence>
<feature type="transmembrane region" description="Helical" evidence="5">
    <location>
        <begin position="320"/>
        <end position="339"/>
    </location>
</feature>
<dbReference type="PROSITE" id="PS50850">
    <property type="entry name" value="MFS"/>
    <property type="match status" value="1"/>
</dbReference>
<feature type="transmembrane region" description="Helical" evidence="5">
    <location>
        <begin position="259"/>
        <end position="284"/>
    </location>
</feature>
<dbReference type="PANTHER" id="PTHR23542">
    <property type="match status" value="1"/>
</dbReference>
<feature type="domain" description="Major facilitator superfamily (MFS) profile" evidence="6">
    <location>
        <begin position="228"/>
        <end position="418"/>
    </location>
</feature>
<proteinExistence type="predicted"/>
<sequence>MPNAAQPAAGYREAFAVPGSVAFYTAGWLGRLPRSTLSLGAVLLVAGETGRFSLAAMVAAVMVIGSAFIGPLWSRAMDRVGQRRVLAAGFAATLVSALALLGAVTAELPLWTWFVTALLLGASTVDIGSVTRARWSSLLPAGHDRHSAFSLESVADESVYVIGPPVVTLLAAAVSPVLGFAVGLTAGLAGMAALILLRSTTPAVHPVAAEVHAPSAGRFRLLAPLPPGIALLVPLFLGIGLVFGAVDLTAVGFADEEGVPAAAGLLLASFAVGSVVAALVFGLLRLRRALELRVGVAALAYAVVVPAVALMPSIGAASVALFAAGLVTAPLLISGMGLVESRVDRGRLTEALAWPSTAMSVGVTIGSALAGVLIDAAGGRAGFAVAVVGAIVAGVFGVVTLAAHRARSQRVARLTQGD</sequence>
<organism evidence="7 8">
    <name type="scientific">Herbiconiux oxytropis</name>
    <dbReference type="NCBI Taxonomy" id="2970915"/>
    <lineage>
        <taxon>Bacteria</taxon>
        <taxon>Bacillati</taxon>
        <taxon>Actinomycetota</taxon>
        <taxon>Actinomycetes</taxon>
        <taxon>Micrococcales</taxon>
        <taxon>Microbacteriaceae</taxon>
        <taxon>Herbiconiux</taxon>
    </lineage>
</organism>
<dbReference type="Proteomes" id="UP001165587">
    <property type="component" value="Unassembled WGS sequence"/>
</dbReference>
<feature type="transmembrane region" description="Helical" evidence="5">
    <location>
        <begin position="380"/>
        <end position="403"/>
    </location>
</feature>
<accession>A0AA41XJB9</accession>
<name>A0AA41XJB9_9MICO</name>
<dbReference type="AlphaFoldDB" id="A0AA41XJB9"/>
<protein>
    <submittedName>
        <fullName evidence="7">MFS transporter</fullName>
    </submittedName>
</protein>
<feature type="transmembrane region" description="Helical" evidence="5">
    <location>
        <begin position="52"/>
        <end position="73"/>
    </location>
</feature>
<evidence type="ECO:0000256" key="3">
    <source>
        <dbReference type="ARBA" id="ARBA00022989"/>
    </source>
</evidence>
<keyword evidence="8" id="KW-1185">Reference proteome</keyword>
<dbReference type="SUPFAM" id="SSF103473">
    <property type="entry name" value="MFS general substrate transporter"/>
    <property type="match status" value="1"/>
</dbReference>
<dbReference type="GO" id="GO:0005886">
    <property type="term" value="C:plasma membrane"/>
    <property type="evidence" value="ECO:0007669"/>
    <property type="project" value="UniProtKB-SubCell"/>
</dbReference>
<comment type="subcellular location">
    <subcellularLocation>
        <location evidence="1">Cell membrane</location>
        <topology evidence="1">Multi-pass membrane protein</topology>
    </subcellularLocation>
</comment>
<evidence type="ECO:0000256" key="2">
    <source>
        <dbReference type="ARBA" id="ARBA00022692"/>
    </source>
</evidence>
<dbReference type="EMBL" id="JANLCK010000005">
    <property type="protein sequence ID" value="MCS5726386.1"/>
    <property type="molecule type" value="Genomic_DNA"/>
</dbReference>
<keyword evidence="2 5" id="KW-0812">Transmembrane</keyword>
<keyword evidence="3 5" id="KW-1133">Transmembrane helix</keyword>
<dbReference type="GO" id="GO:0022857">
    <property type="term" value="F:transmembrane transporter activity"/>
    <property type="evidence" value="ECO:0007669"/>
    <property type="project" value="InterPro"/>
</dbReference>
<feature type="transmembrane region" description="Helical" evidence="5">
    <location>
        <begin position="228"/>
        <end position="253"/>
    </location>
</feature>
<evidence type="ECO:0000313" key="8">
    <source>
        <dbReference type="Proteomes" id="UP001165587"/>
    </source>
</evidence>
<dbReference type="InterPro" id="IPR036259">
    <property type="entry name" value="MFS_trans_sf"/>
</dbReference>
<dbReference type="InterPro" id="IPR020846">
    <property type="entry name" value="MFS_dom"/>
</dbReference>
<dbReference type="Gene3D" id="1.20.1250.20">
    <property type="entry name" value="MFS general substrate transporter like domains"/>
    <property type="match status" value="2"/>
</dbReference>
<feature type="transmembrane region" description="Helical" evidence="5">
    <location>
        <begin position="351"/>
        <end position="374"/>
    </location>
</feature>
<feature type="transmembrane region" description="Helical" evidence="5">
    <location>
        <begin position="85"/>
        <end position="104"/>
    </location>
</feature>
<evidence type="ECO:0000256" key="4">
    <source>
        <dbReference type="ARBA" id="ARBA00023136"/>
    </source>
</evidence>
<reference evidence="7" key="1">
    <citation type="submission" date="2022-08" db="EMBL/GenBank/DDBJ databases">
        <authorList>
            <person name="Deng Y."/>
            <person name="Han X.-F."/>
            <person name="Zhang Y.-Q."/>
        </authorList>
    </citation>
    <scope>NUCLEOTIDE SEQUENCE</scope>
    <source>
        <strain evidence="7">CPCC 203407</strain>
    </source>
</reference>
<evidence type="ECO:0000256" key="1">
    <source>
        <dbReference type="ARBA" id="ARBA00004651"/>
    </source>
</evidence>
<evidence type="ECO:0000259" key="6">
    <source>
        <dbReference type="PROSITE" id="PS50850"/>
    </source>
</evidence>
<dbReference type="PANTHER" id="PTHR23542:SF1">
    <property type="entry name" value="MAJOR FACILITATOR SUPERFAMILY (MFS) PROFILE DOMAIN-CONTAINING PROTEIN"/>
    <property type="match status" value="1"/>
</dbReference>
<feature type="transmembrane region" description="Helical" evidence="5">
    <location>
        <begin position="296"/>
        <end position="314"/>
    </location>
</feature>